<dbReference type="PANTHER" id="PTHR32196:SF69">
    <property type="entry name" value="BRANCHED-CHAIN AMINO ACID TRANSPORT SYSTEM, PERMEASE PROTEIN"/>
    <property type="match status" value="1"/>
</dbReference>
<proteinExistence type="predicted"/>
<evidence type="ECO:0000256" key="5">
    <source>
        <dbReference type="ARBA" id="ARBA00023136"/>
    </source>
</evidence>
<dbReference type="InterPro" id="IPR001851">
    <property type="entry name" value="ABC_transp_permease"/>
</dbReference>
<dbReference type="Proteomes" id="UP000595917">
    <property type="component" value="Chromosome"/>
</dbReference>
<keyword evidence="3 6" id="KW-0812">Transmembrane</keyword>
<dbReference type="EMBL" id="CP067089">
    <property type="protein sequence ID" value="QQO07438.1"/>
    <property type="molecule type" value="Genomic_DNA"/>
</dbReference>
<sequence>MITGILTEGFIYGIMVLAVLITFRILNFADMTVDGSFPMGAAITAVLLTGGHHPLLAVGAAFFGGALAGLVTALIHTKLKIPDLLSGILTMTMLYSVNLRIMNNRANVSLLRVSTVFSGIGEWAGRFMNPELAVVLYCLLVVGVIKIAIDLFFHTDFGLTLGALGSNPQLVISQGMNPDLIKTAGICLANGLVGISGSMAAMYQGFADVNFGAGMVVSGLASLMIGEFVIRSNKIALLTFRVIIGSIIYRGLMYLARTYGYIINMGANDLKLITGLLIIVCILISRTGFRSGQKRKRSGSREAVK</sequence>
<feature type="transmembrane region" description="Helical" evidence="6">
    <location>
        <begin position="132"/>
        <end position="153"/>
    </location>
</feature>
<evidence type="ECO:0000256" key="4">
    <source>
        <dbReference type="ARBA" id="ARBA00022989"/>
    </source>
</evidence>
<feature type="transmembrane region" description="Helical" evidence="6">
    <location>
        <begin position="55"/>
        <end position="75"/>
    </location>
</feature>
<comment type="subcellular location">
    <subcellularLocation>
        <location evidence="1">Cell membrane</location>
        <topology evidence="1">Multi-pass membrane protein</topology>
    </subcellularLocation>
</comment>
<keyword evidence="5 6" id="KW-0472">Membrane</keyword>
<dbReference type="PANTHER" id="PTHR32196">
    <property type="entry name" value="ABC TRANSPORTER PERMEASE PROTEIN YPHD-RELATED-RELATED"/>
    <property type="match status" value="1"/>
</dbReference>
<keyword evidence="4 6" id="KW-1133">Transmembrane helix</keyword>
<gene>
    <name evidence="7" type="ORF">JFL75_10745</name>
</gene>
<feature type="transmembrane region" description="Helical" evidence="6">
    <location>
        <begin position="209"/>
        <end position="230"/>
    </location>
</feature>
<dbReference type="Pfam" id="PF02653">
    <property type="entry name" value="BPD_transp_2"/>
    <property type="match status" value="1"/>
</dbReference>
<reference evidence="7" key="1">
    <citation type="submission" date="2021-01" db="EMBL/GenBank/DDBJ databases">
        <title>Description of Breznakiella homolactica.</title>
        <authorList>
            <person name="Song Y."/>
            <person name="Brune A."/>
        </authorList>
    </citation>
    <scope>NUCLEOTIDE SEQUENCE</scope>
    <source>
        <strain evidence="7">RmG30</strain>
    </source>
</reference>
<dbReference type="CDD" id="cd06574">
    <property type="entry name" value="TM_PBP1_branched-chain-AA_like"/>
    <property type="match status" value="1"/>
</dbReference>
<feature type="transmembrane region" description="Helical" evidence="6">
    <location>
        <begin position="235"/>
        <end position="252"/>
    </location>
</feature>
<organism evidence="7 8">
    <name type="scientific">Breznakiella homolactica</name>
    <dbReference type="NCBI Taxonomy" id="2798577"/>
    <lineage>
        <taxon>Bacteria</taxon>
        <taxon>Pseudomonadati</taxon>
        <taxon>Spirochaetota</taxon>
        <taxon>Spirochaetia</taxon>
        <taxon>Spirochaetales</taxon>
        <taxon>Breznakiellaceae</taxon>
        <taxon>Breznakiella</taxon>
    </lineage>
</organism>
<feature type="transmembrane region" description="Helical" evidence="6">
    <location>
        <begin position="272"/>
        <end position="289"/>
    </location>
</feature>
<evidence type="ECO:0000256" key="1">
    <source>
        <dbReference type="ARBA" id="ARBA00004651"/>
    </source>
</evidence>
<evidence type="ECO:0000256" key="6">
    <source>
        <dbReference type="SAM" id="Phobius"/>
    </source>
</evidence>
<feature type="transmembrane region" description="Helical" evidence="6">
    <location>
        <begin position="9"/>
        <end position="29"/>
    </location>
</feature>
<name>A0A7T7XJQ9_9SPIR</name>
<evidence type="ECO:0000313" key="8">
    <source>
        <dbReference type="Proteomes" id="UP000595917"/>
    </source>
</evidence>
<protein>
    <submittedName>
        <fullName evidence="7">ABC transporter permease</fullName>
    </submittedName>
</protein>
<dbReference type="GO" id="GO:0005886">
    <property type="term" value="C:plasma membrane"/>
    <property type="evidence" value="ECO:0007669"/>
    <property type="project" value="UniProtKB-SubCell"/>
</dbReference>
<evidence type="ECO:0000313" key="7">
    <source>
        <dbReference type="EMBL" id="QQO07438.1"/>
    </source>
</evidence>
<dbReference type="KEGG" id="bhc:JFL75_10745"/>
<evidence type="ECO:0000256" key="2">
    <source>
        <dbReference type="ARBA" id="ARBA00022475"/>
    </source>
</evidence>
<keyword evidence="2" id="KW-1003">Cell membrane</keyword>
<dbReference type="RefSeq" id="WP_215624743.1">
    <property type="nucleotide sequence ID" value="NZ_CP067089.2"/>
</dbReference>
<accession>A0A7T7XJQ9</accession>
<evidence type="ECO:0000256" key="3">
    <source>
        <dbReference type="ARBA" id="ARBA00022692"/>
    </source>
</evidence>
<keyword evidence="8" id="KW-1185">Reference proteome</keyword>
<dbReference type="AlphaFoldDB" id="A0A7T7XJQ9"/>
<dbReference type="GO" id="GO:0022857">
    <property type="term" value="F:transmembrane transporter activity"/>
    <property type="evidence" value="ECO:0007669"/>
    <property type="project" value="InterPro"/>
</dbReference>